<organism evidence="5">
    <name type="scientific">Lepeophtheirus salmonis</name>
    <name type="common">Salmon louse</name>
    <name type="synonym">Caligus salmonis</name>
    <dbReference type="NCBI Taxonomy" id="72036"/>
    <lineage>
        <taxon>Eukaryota</taxon>
        <taxon>Metazoa</taxon>
        <taxon>Ecdysozoa</taxon>
        <taxon>Arthropoda</taxon>
        <taxon>Crustacea</taxon>
        <taxon>Multicrustacea</taxon>
        <taxon>Hexanauplia</taxon>
        <taxon>Copepoda</taxon>
        <taxon>Siphonostomatoida</taxon>
        <taxon>Caligidae</taxon>
        <taxon>Lepeophtheirus</taxon>
    </lineage>
</organism>
<keyword evidence="1" id="KW-0175">Coiled coil</keyword>
<dbReference type="GO" id="GO:0008083">
    <property type="term" value="F:growth factor activity"/>
    <property type="evidence" value="ECO:0007669"/>
    <property type="project" value="InterPro"/>
</dbReference>
<evidence type="ECO:0000259" key="4">
    <source>
        <dbReference type="Pfam" id="PF01091"/>
    </source>
</evidence>
<dbReference type="InterPro" id="IPR020090">
    <property type="entry name" value="PTN/MK_C_dom"/>
</dbReference>
<feature type="compositionally biased region" description="Low complexity" evidence="2">
    <location>
        <begin position="659"/>
        <end position="683"/>
    </location>
</feature>
<feature type="compositionally biased region" description="Basic and acidic residues" evidence="2">
    <location>
        <begin position="685"/>
        <end position="694"/>
    </location>
</feature>
<feature type="domain" description="Pleiotrophin/Midkine C-terminal" evidence="4">
    <location>
        <begin position="82"/>
        <end position="126"/>
    </location>
</feature>
<feature type="region of interest" description="Disordered" evidence="2">
    <location>
        <begin position="581"/>
        <end position="615"/>
    </location>
</feature>
<evidence type="ECO:0000256" key="3">
    <source>
        <dbReference type="SAM" id="SignalP"/>
    </source>
</evidence>
<evidence type="ECO:0000256" key="2">
    <source>
        <dbReference type="SAM" id="MobiDB-lite"/>
    </source>
</evidence>
<accession>A0A0K2V270</accession>
<keyword evidence="3" id="KW-0732">Signal</keyword>
<dbReference type="Gene3D" id="1.10.287.1490">
    <property type="match status" value="1"/>
</dbReference>
<sequence>EINRMRNTGVWTLSIYFLFNILNGIDAGDYGKSSAAPPNPKPAPPNPKPAPPNTKPAPSKEVEIPPYGDFKDDIDRAGDTSKACRYDEPFWSDCDAFELKRYRVLHLIHGGRQCEEVKNITKHCTPGEFPPGTTWLISEHRKCIAELTRLKAMIADLAKYIEALHGKGKILFDAYLGLKKHLDELKQTIQSLQTEDQQKKTTIANVREEIETWKGKARELQAELDELRTKYHDLQAEHKEGGEKLKECFSDKSRCLSENDRLKKKIHDEEAENSEIKRRLLEAAKYKEQLKEVKFAIAKFEYKVEKLQENLEKVKEKLSDCRLDLMFFEHKEVIEDSKDTKVDMNMEMWIIHNKSNSKHEETLFTMPTTEKPKETNIKKEAKCLITYYGYTNESCWYQTKGQSSEYEYADSMGHHLVEAHWKYFTIDVANQYDCDRAAQLHYEFLLNRCSPKHYLPVMSVYRPNGQLKELPTHIYPKPNIPQPGHPYRCWITFLGPHGHCERHMDRYDLYNVDDGQDGYMGASQSKNTCLDRGAWWTKYCENPAISTYVPEGVSSNWKNEDIQHDSHGAKMFENYKAMTNKINPESINPNDLHRPSQELPEEYEDTPEYRKSLHLKGKEREEILESLRKRLGMTRKDSYKQVKWHGGEPPPLNTGGNKSSSSSSTSKSSASSGSSSSSAMSSSNKDSHTSESEKSSSSSLKSGSSSSLDKGSSSLSGSISSSSSGASSSDSKSAIKSSSFGSFSGSSSGGY</sequence>
<dbReference type="AlphaFoldDB" id="A0A0K2V270"/>
<dbReference type="EMBL" id="HACA01026901">
    <property type="protein sequence ID" value="CDW44262.1"/>
    <property type="molecule type" value="Transcribed_RNA"/>
</dbReference>
<feature type="coiled-coil region" evidence="1">
    <location>
        <begin position="175"/>
        <end position="324"/>
    </location>
</feature>
<evidence type="ECO:0000313" key="5">
    <source>
        <dbReference type="EMBL" id="CDW44262.1"/>
    </source>
</evidence>
<feature type="compositionally biased region" description="Pro residues" evidence="2">
    <location>
        <begin position="37"/>
        <end position="55"/>
    </location>
</feature>
<name>A0A0K2V270_LEPSM</name>
<feature type="compositionally biased region" description="Basic and acidic residues" evidence="2">
    <location>
        <begin position="58"/>
        <end position="73"/>
    </location>
</feature>
<feature type="chain" id="PRO_5005489088" description="Pleiotrophin/Midkine C-terminal domain-containing protein" evidence="3">
    <location>
        <begin position="28"/>
        <end position="751"/>
    </location>
</feature>
<dbReference type="PANTHER" id="PTHR23159">
    <property type="entry name" value="CENTROSOMAL PROTEIN 2"/>
    <property type="match status" value="1"/>
</dbReference>
<feature type="signal peptide" evidence="3">
    <location>
        <begin position="1"/>
        <end position="27"/>
    </location>
</feature>
<feature type="non-terminal residue" evidence="5">
    <location>
        <position position="1"/>
    </location>
</feature>
<feature type="compositionally biased region" description="Low complexity" evidence="2">
    <location>
        <begin position="695"/>
        <end position="751"/>
    </location>
</feature>
<dbReference type="InterPro" id="IPR038130">
    <property type="entry name" value="PTN/MK_C_dom_sf"/>
</dbReference>
<protein>
    <recommendedName>
        <fullName evidence="4">Pleiotrophin/Midkine C-terminal domain-containing protein</fullName>
    </recommendedName>
</protein>
<dbReference type="Pfam" id="PF01091">
    <property type="entry name" value="PTN_MK_C"/>
    <property type="match status" value="1"/>
</dbReference>
<dbReference type="PANTHER" id="PTHR23159:SF31">
    <property type="entry name" value="CENTROSOME-ASSOCIATED PROTEIN CEP250 ISOFORM X1"/>
    <property type="match status" value="1"/>
</dbReference>
<dbReference type="OrthoDB" id="6422323at2759"/>
<evidence type="ECO:0000256" key="1">
    <source>
        <dbReference type="SAM" id="Coils"/>
    </source>
</evidence>
<reference evidence="5" key="1">
    <citation type="submission" date="2014-05" db="EMBL/GenBank/DDBJ databases">
        <authorList>
            <person name="Chronopoulou M."/>
        </authorList>
    </citation>
    <scope>NUCLEOTIDE SEQUENCE</scope>
    <source>
        <tissue evidence="5">Whole organism</tissue>
    </source>
</reference>
<feature type="region of interest" description="Disordered" evidence="2">
    <location>
        <begin position="638"/>
        <end position="751"/>
    </location>
</feature>
<feature type="region of interest" description="Disordered" evidence="2">
    <location>
        <begin position="31"/>
        <end position="73"/>
    </location>
</feature>
<dbReference type="Gene3D" id="2.30.90.10">
    <property type="entry name" value="Heparin-binding Growth Factor, Midkine, Chain A- C-terminal Domain"/>
    <property type="match status" value="1"/>
</dbReference>
<proteinExistence type="predicted"/>